<sequence>MTLVLLPHHQIHDIRIQNQTDIHWLHWLIDRNTNLSSSPLVIDLFIHYARSQKHIGFRFLLPIGAKTYESSYPPWLGYVRDASSIRKFRTNRSQISLSMYACLQGYNT</sequence>
<dbReference type="EMBL" id="KQ257475">
    <property type="protein sequence ID" value="KNC95815.1"/>
    <property type="molecule type" value="Genomic_DNA"/>
</dbReference>
<keyword evidence="2" id="KW-1185">Reference proteome</keyword>
<dbReference type="GeneID" id="27692698"/>
<evidence type="ECO:0000313" key="1">
    <source>
        <dbReference type="EMBL" id="KNC95815.1"/>
    </source>
</evidence>
<dbReference type="EMBL" id="KQ257475">
    <property type="protein sequence ID" value="KNC95816.1"/>
    <property type="molecule type" value="Genomic_DNA"/>
</dbReference>
<evidence type="ECO:0000313" key="2">
    <source>
        <dbReference type="Proteomes" id="UP000053201"/>
    </source>
</evidence>
<organism evidence="1 2">
    <name type="scientific">Spizellomyces punctatus (strain DAOM BR117)</name>
    <dbReference type="NCBI Taxonomy" id="645134"/>
    <lineage>
        <taxon>Eukaryota</taxon>
        <taxon>Fungi</taxon>
        <taxon>Fungi incertae sedis</taxon>
        <taxon>Chytridiomycota</taxon>
        <taxon>Chytridiomycota incertae sedis</taxon>
        <taxon>Chytridiomycetes</taxon>
        <taxon>Spizellomycetales</taxon>
        <taxon>Spizellomycetaceae</taxon>
        <taxon>Spizellomyces</taxon>
    </lineage>
</organism>
<name>A0A0L0H2Y6_SPIPD</name>
<gene>
    <name evidence="1" type="ORF">SPPG_09573</name>
</gene>
<protein>
    <submittedName>
        <fullName evidence="1">Uncharacterized protein</fullName>
    </submittedName>
</protein>
<dbReference type="Proteomes" id="UP000053201">
    <property type="component" value="Unassembled WGS sequence"/>
</dbReference>
<accession>A0A0L0H2Y6</accession>
<proteinExistence type="predicted"/>
<dbReference type="RefSeq" id="XP_016603856.1">
    <property type="nucleotide sequence ID" value="XM_016757749.1"/>
</dbReference>
<dbReference type="VEuPathDB" id="FungiDB:SPPG_09573"/>
<reference evidence="1 2" key="1">
    <citation type="submission" date="2009-08" db="EMBL/GenBank/DDBJ databases">
        <title>The Genome Sequence of Spizellomyces punctatus strain DAOM BR117.</title>
        <authorList>
            <consortium name="The Broad Institute Genome Sequencing Platform"/>
            <person name="Russ C."/>
            <person name="Cuomo C."/>
            <person name="Shea T."/>
            <person name="Young S.K."/>
            <person name="Zeng Q."/>
            <person name="Koehrsen M."/>
            <person name="Haas B."/>
            <person name="Borodovsky M."/>
            <person name="Guigo R."/>
            <person name="Alvarado L."/>
            <person name="Berlin A."/>
            <person name="Bochicchio J."/>
            <person name="Borenstein D."/>
            <person name="Chapman S."/>
            <person name="Chen Z."/>
            <person name="Engels R."/>
            <person name="Freedman E."/>
            <person name="Gellesch M."/>
            <person name="Goldberg J."/>
            <person name="Griggs A."/>
            <person name="Gujja S."/>
            <person name="Heiman D."/>
            <person name="Hepburn T."/>
            <person name="Howarth C."/>
            <person name="Jen D."/>
            <person name="Larson L."/>
            <person name="Lewis B."/>
            <person name="Mehta T."/>
            <person name="Park D."/>
            <person name="Pearson M."/>
            <person name="Roberts A."/>
            <person name="Saif S."/>
            <person name="Shenoy N."/>
            <person name="Sisk P."/>
            <person name="Stolte C."/>
            <person name="Sykes S."/>
            <person name="Thomson T."/>
            <person name="Walk T."/>
            <person name="White J."/>
            <person name="Yandava C."/>
            <person name="Burger G."/>
            <person name="Gray M.W."/>
            <person name="Holland P.W.H."/>
            <person name="King N."/>
            <person name="Lang F.B.F."/>
            <person name="Roger A.J."/>
            <person name="Ruiz-Trillo I."/>
            <person name="Lander E."/>
            <person name="Nusbaum C."/>
        </authorList>
    </citation>
    <scope>NUCLEOTIDE SEQUENCE [LARGE SCALE GENOMIC DNA]</scope>
    <source>
        <strain evidence="1 2">DAOM BR117</strain>
    </source>
</reference>
<dbReference type="AlphaFoldDB" id="A0A0L0H2Y6"/>
<dbReference type="RefSeq" id="XP_016603855.1">
    <property type="nucleotide sequence ID" value="XM_016757750.1"/>
</dbReference>